<dbReference type="SUPFAM" id="SSF102114">
    <property type="entry name" value="Radical SAM enzymes"/>
    <property type="match status" value="1"/>
</dbReference>
<dbReference type="InterPro" id="IPR026335">
    <property type="entry name" value="rSAM_SPASM_FxsB"/>
</dbReference>
<evidence type="ECO:0000256" key="2">
    <source>
        <dbReference type="ARBA" id="ARBA00022723"/>
    </source>
</evidence>
<keyword evidence="1" id="KW-0949">S-adenosyl-L-methionine</keyword>
<keyword evidence="4" id="KW-0411">Iron-sulfur</keyword>
<evidence type="ECO:0000256" key="1">
    <source>
        <dbReference type="ARBA" id="ARBA00022691"/>
    </source>
</evidence>
<dbReference type="SFLD" id="SFLDG01072">
    <property type="entry name" value="dehydrogenase_like"/>
    <property type="match status" value="1"/>
</dbReference>
<dbReference type="InterPro" id="IPR013785">
    <property type="entry name" value="Aldolase_TIM"/>
</dbReference>
<dbReference type="SFLD" id="SFLDG01386">
    <property type="entry name" value="main_SPASM_domain-containing"/>
    <property type="match status" value="1"/>
</dbReference>
<dbReference type="Proteomes" id="UP000658127">
    <property type="component" value="Unassembled WGS sequence"/>
</dbReference>
<dbReference type="SFLD" id="SFLDS00029">
    <property type="entry name" value="Radical_SAM"/>
    <property type="match status" value="1"/>
</dbReference>
<dbReference type="NCBIfam" id="TIGR04269">
    <property type="entry name" value="SAM_SPASM_FxsB"/>
    <property type="match status" value="1"/>
</dbReference>
<protein>
    <submittedName>
        <fullName evidence="6">Radical SAM protein</fullName>
    </submittedName>
</protein>
<proteinExistence type="predicted"/>
<organism evidence="6 7">
    <name type="scientific">Nocardia rhizosphaerihabitans</name>
    <dbReference type="NCBI Taxonomy" id="1691570"/>
    <lineage>
        <taxon>Bacteria</taxon>
        <taxon>Bacillati</taxon>
        <taxon>Actinomycetota</taxon>
        <taxon>Actinomycetes</taxon>
        <taxon>Mycobacteriales</taxon>
        <taxon>Nocardiaceae</taxon>
        <taxon>Nocardia</taxon>
    </lineage>
</organism>
<accession>A0ABQ2KXX0</accession>
<dbReference type="RefSeq" id="WP_189033998.1">
    <property type="nucleotide sequence ID" value="NZ_BMNE01000010.1"/>
</dbReference>
<dbReference type="PANTHER" id="PTHR43273">
    <property type="entry name" value="ANAEROBIC SULFATASE-MATURATING ENZYME HOMOLOG ASLB-RELATED"/>
    <property type="match status" value="1"/>
</dbReference>
<keyword evidence="3" id="KW-0408">Iron</keyword>
<evidence type="ECO:0000313" key="7">
    <source>
        <dbReference type="Proteomes" id="UP000658127"/>
    </source>
</evidence>
<keyword evidence="2" id="KW-0479">Metal-binding</keyword>
<name>A0ABQ2KXX0_9NOCA</name>
<evidence type="ECO:0000256" key="4">
    <source>
        <dbReference type="ARBA" id="ARBA00023014"/>
    </source>
</evidence>
<dbReference type="EMBL" id="BMNE01000010">
    <property type="protein sequence ID" value="GGN96601.1"/>
    <property type="molecule type" value="Genomic_DNA"/>
</dbReference>
<dbReference type="InterPro" id="IPR007197">
    <property type="entry name" value="rSAM"/>
</dbReference>
<reference evidence="7" key="1">
    <citation type="journal article" date="2019" name="Int. J. Syst. Evol. Microbiol.">
        <title>The Global Catalogue of Microorganisms (GCM) 10K type strain sequencing project: providing services to taxonomists for standard genome sequencing and annotation.</title>
        <authorList>
            <consortium name="The Broad Institute Genomics Platform"/>
            <consortium name="The Broad Institute Genome Sequencing Center for Infectious Disease"/>
            <person name="Wu L."/>
            <person name="Ma J."/>
        </authorList>
    </citation>
    <scope>NUCLEOTIDE SEQUENCE [LARGE SCALE GENOMIC DNA]</scope>
    <source>
        <strain evidence="7">CGMCC 4.7329</strain>
    </source>
</reference>
<sequence>MPIELPWPGFAATAAPVQPLREFILKVQSRCNLDCDYCYVYHLADQSWQKQPRGMSDAVVEAVANRIAEHAQAHDLDEVAIRLHGGEPLLTGPDLLIRITETIRAGVAPLRVLASVQTNGVLLDQRTAERLVDAQIGIGVSIDGDRSANDLHRRFRDGRSSYDAASAAITLMGRPGLRASFGGVLCTVQLAADPLAVWASLLDLGTPAVNFLLPHSTWENPPPGSGHADGRTPYADWLIPIFDAWFDASESPCEVRMFEDLIHLLLGGSASYEAFGLNPIALVVIETDGSYEQADSMKAVGEGAAATGMSVFRHSLDEVARLPALQARQIGAAALAPKCRQCRHHRVCGGGLYSHRYRPGAGFRNPSVYCADLFALISHIEAKVEAGLARRGTSLARIREAAQHNP</sequence>
<comment type="caution">
    <text evidence="6">The sequence shown here is derived from an EMBL/GenBank/DDBJ whole genome shotgun (WGS) entry which is preliminary data.</text>
</comment>
<dbReference type="InterPro" id="IPR058240">
    <property type="entry name" value="rSAM_sf"/>
</dbReference>
<evidence type="ECO:0000259" key="5">
    <source>
        <dbReference type="Pfam" id="PF04055"/>
    </source>
</evidence>
<dbReference type="Pfam" id="PF04055">
    <property type="entry name" value="Radical_SAM"/>
    <property type="match status" value="1"/>
</dbReference>
<keyword evidence="7" id="KW-1185">Reference proteome</keyword>
<dbReference type="SFLD" id="SFLDG01067">
    <property type="entry name" value="SPASM/twitch_domain_containing"/>
    <property type="match status" value="1"/>
</dbReference>
<dbReference type="CDD" id="cd01335">
    <property type="entry name" value="Radical_SAM"/>
    <property type="match status" value="1"/>
</dbReference>
<evidence type="ECO:0000256" key="3">
    <source>
        <dbReference type="ARBA" id="ARBA00023004"/>
    </source>
</evidence>
<feature type="domain" description="Radical SAM core" evidence="5">
    <location>
        <begin position="27"/>
        <end position="178"/>
    </location>
</feature>
<dbReference type="PANTHER" id="PTHR43273:SF8">
    <property type="entry name" value="RADICAL SAM DOMAIN PROTEIN"/>
    <property type="match status" value="1"/>
</dbReference>
<dbReference type="Gene3D" id="3.20.20.70">
    <property type="entry name" value="Aldolase class I"/>
    <property type="match status" value="1"/>
</dbReference>
<dbReference type="InterPro" id="IPR023867">
    <property type="entry name" value="Sulphatase_maturase_rSAM"/>
</dbReference>
<evidence type="ECO:0000313" key="6">
    <source>
        <dbReference type="EMBL" id="GGN96601.1"/>
    </source>
</evidence>
<gene>
    <name evidence="6" type="ORF">GCM10011610_61600</name>
</gene>